<evidence type="ECO:0000313" key="3">
    <source>
        <dbReference type="Proteomes" id="UP001237642"/>
    </source>
</evidence>
<dbReference type="EMBL" id="JAUIZM010000006">
    <property type="protein sequence ID" value="KAK1380622.1"/>
    <property type="molecule type" value="Genomic_DNA"/>
</dbReference>
<dbReference type="AlphaFoldDB" id="A0AAD8I9T6"/>
<name>A0AAD8I9T6_9APIA</name>
<keyword evidence="3" id="KW-1185">Reference proteome</keyword>
<dbReference type="Pfam" id="PF13516">
    <property type="entry name" value="LRR_6"/>
    <property type="match status" value="1"/>
</dbReference>
<dbReference type="Pfam" id="PF00646">
    <property type="entry name" value="F-box"/>
    <property type="match status" value="1"/>
</dbReference>
<dbReference type="PANTHER" id="PTHR38926">
    <property type="entry name" value="F-BOX DOMAIN CONTAINING PROTEIN, EXPRESSED"/>
    <property type="match status" value="1"/>
</dbReference>
<comment type="caution">
    <text evidence="2">The sequence shown here is derived from an EMBL/GenBank/DDBJ whole genome shotgun (WGS) entry which is preliminary data.</text>
</comment>
<sequence>MEKNNYRDWLDLPVELMESIMQRIGWYDVLMGAKNVCKTWHKICKGLSEWQVIEIRQVRVSNNVQIGEEWGYLEKVSIFFGEHAIEIEFICGINETVELKCGIEGVELGMKLAMHVIDLSSGELLDLCIHGFGCNHLLEFISHRSSQLRRLRLQFCDVYSDDYSDDSFKPKPPRLHISNKGLIEMLRHLPLLEELQFPHTSIPTECIEVAGRCCPHLKSFTLNEKECYYWGRPLTNNAHALAIVRNMPKLRHLQLFGNRMTDRGLKAILNHCHFLEYLDLRECYFLYDALEEAKIPRNLRRRNLARELRQKIKLVRFPLDSTEDYEFKAEISDFYDYW</sequence>
<gene>
    <name evidence="2" type="ORF">POM88_027366</name>
</gene>
<reference evidence="2" key="2">
    <citation type="submission" date="2023-05" db="EMBL/GenBank/DDBJ databases">
        <authorList>
            <person name="Schelkunov M.I."/>
        </authorList>
    </citation>
    <scope>NUCLEOTIDE SEQUENCE</scope>
    <source>
        <strain evidence="2">Hsosn_3</strain>
        <tissue evidence="2">Leaf</tissue>
    </source>
</reference>
<dbReference type="InterPro" id="IPR001611">
    <property type="entry name" value="Leu-rich_rpt"/>
</dbReference>
<evidence type="ECO:0000259" key="1">
    <source>
        <dbReference type="Pfam" id="PF00646"/>
    </source>
</evidence>
<dbReference type="InterPro" id="IPR032675">
    <property type="entry name" value="LRR_dom_sf"/>
</dbReference>
<proteinExistence type="predicted"/>
<dbReference type="PANTHER" id="PTHR38926:SF80">
    <property type="entry name" value="F-BOX DOMAIN, LEUCINE-RICH REPEAT DOMAIN SUPERFAMILY"/>
    <property type="match status" value="1"/>
</dbReference>
<dbReference type="Gene3D" id="3.80.10.10">
    <property type="entry name" value="Ribonuclease Inhibitor"/>
    <property type="match status" value="1"/>
</dbReference>
<protein>
    <recommendedName>
        <fullName evidence="1">F-box domain-containing protein</fullName>
    </recommendedName>
</protein>
<accession>A0AAD8I9T6</accession>
<dbReference type="CDD" id="cd22164">
    <property type="entry name" value="F-box_AtSKIP19-like"/>
    <property type="match status" value="1"/>
</dbReference>
<evidence type="ECO:0000313" key="2">
    <source>
        <dbReference type="EMBL" id="KAK1380622.1"/>
    </source>
</evidence>
<dbReference type="InterPro" id="IPR001810">
    <property type="entry name" value="F-box_dom"/>
</dbReference>
<dbReference type="InterPro" id="IPR036047">
    <property type="entry name" value="F-box-like_dom_sf"/>
</dbReference>
<dbReference type="Proteomes" id="UP001237642">
    <property type="component" value="Unassembled WGS sequence"/>
</dbReference>
<dbReference type="Gene3D" id="1.20.1280.50">
    <property type="match status" value="1"/>
</dbReference>
<reference evidence="2" key="1">
    <citation type="submission" date="2023-02" db="EMBL/GenBank/DDBJ databases">
        <title>Genome of toxic invasive species Heracleum sosnowskyi carries increased number of genes despite the absence of recent whole-genome duplications.</title>
        <authorList>
            <person name="Schelkunov M."/>
            <person name="Shtratnikova V."/>
            <person name="Makarenko M."/>
            <person name="Klepikova A."/>
            <person name="Omelchenko D."/>
            <person name="Novikova G."/>
            <person name="Obukhova E."/>
            <person name="Bogdanov V."/>
            <person name="Penin A."/>
            <person name="Logacheva M."/>
        </authorList>
    </citation>
    <scope>NUCLEOTIDE SEQUENCE</scope>
    <source>
        <strain evidence="2">Hsosn_3</strain>
        <tissue evidence="2">Leaf</tissue>
    </source>
</reference>
<feature type="domain" description="F-box" evidence="1">
    <location>
        <begin position="9"/>
        <end position="50"/>
    </location>
</feature>
<dbReference type="SUPFAM" id="SSF81383">
    <property type="entry name" value="F-box domain"/>
    <property type="match status" value="1"/>
</dbReference>
<organism evidence="2 3">
    <name type="scientific">Heracleum sosnowskyi</name>
    <dbReference type="NCBI Taxonomy" id="360622"/>
    <lineage>
        <taxon>Eukaryota</taxon>
        <taxon>Viridiplantae</taxon>
        <taxon>Streptophyta</taxon>
        <taxon>Embryophyta</taxon>
        <taxon>Tracheophyta</taxon>
        <taxon>Spermatophyta</taxon>
        <taxon>Magnoliopsida</taxon>
        <taxon>eudicotyledons</taxon>
        <taxon>Gunneridae</taxon>
        <taxon>Pentapetalae</taxon>
        <taxon>asterids</taxon>
        <taxon>campanulids</taxon>
        <taxon>Apiales</taxon>
        <taxon>Apiaceae</taxon>
        <taxon>Apioideae</taxon>
        <taxon>apioid superclade</taxon>
        <taxon>Tordylieae</taxon>
        <taxon>Tordyliinae</taxon>
        <taxon>Heracleum</taxon>
    </lineage>
</organism>
<dbReference type="SUPFAM" id="SSF52047">
    <property type="entry name" value="RNI-like"/>
    <property type="match status" value="1"/>
</dbReference>